<dbReference type="PROSITE" id="PS51296">
    <property type="entry name" value="RIESKE"/>
    <property type="match status" value="1"/>
</dbReference>
<reference evidence="5 6" key="1">
    <citation type="submission" date="2018-02" db="EMBL/GenBank/DDBJ databases">
        <title>Insights into the biology of acidophilic members of the Acidiferrobacteraceae family derived from comparative genomic analyses.</title>
        <authorList>
            <person name="Issotta F."/>
            <person name="Thyssen C."/>
            <person name="Mena C."/>
            <person name="Moya A."/>
            <person name="Bellenberg S."/>
            <person name="Sproer C."/>
            <person name="Covarrubias P.C."/>
            <person name="Sand W."/>
            <person name="Quatrini R."/>
            <person name="Vera M."/>
        </authorList>
    </citation>
    <scope>NUCLEOTIDE SEQUENCE [LARGE SCALE GENOMIC DNA]</scope>
    <source>
        <strain evidence="6">m-1</strain>
    </source>
</reference>
<dbReference type="GO" id="GO:0046872">
    <property type="term" value="F:metal ion binding"/>
    <property type="evidence" value="ECO:0007669"/>
    <property type="project" value="UniProtKB-KW"/>
</dbReference>
<evidence type="ECO:0000256" key="1">
    <source>
        <dbReference type="ARBA" id="ARBA00022714"/>
    </source>
</evidence>
<comment type="caution">
    <text evidence="5">The sequence shown here is derived from an EMBL/GenBank/DDBJ whole genome shotgun (WGS) entry which is preliminary data.</text>
</comment>
<dbReference type="AlphaFoldDB" id="A0A1C2G2T9"/>
<evidence type="ECO:0000256" key="3">
    <source>
        <dbReference type="ARBA" id="ARBA00023004"/>
    </source>
</evidence>
<dbReference type="PANTHER" id="PTHR40261">
    <property type="match status" value="1"/>
</dbReference>
<sequence>MRVAVLVVCRSDGLEDGGPGRRFALESGDEAFVIRHHGVVHAYRNHCPHRGLELDWQEGRFFDSGGEVLVCSVHGARYDPADGRCLGGPCRNRGLAALTCREQEGMVVVEEGGDER</sequence>
<accession>A0A1C2G2T9</accession>
<dbReference type="InterPro" id="IPR017941">
    <property type="entry name" value="Rieske_2Fe-2S"/>
</dbReference>
<evidence type="ECO:0000313" key="6">
    <source>
        <dbReference type="Proteomes" id="UP000253250"/>
    </source>
</evidence>
<protein>
    <submittedName>
        <fullName evidence="5">Uncharacterized protein</fullName>
    </submittedName>
</protein>
<dbReference type="Proteomes" id="UP000253250">
    <property type="component" value="Unassembled WGS sequence"/>
</dbReference>
<keyword evidence="6" id="KW-1185">Reference proteome</keyword>
<dbReference type="InterPro" id="IPR036922">
    <property type="entry name" value="Rieske_2Fe-2S_sf"/>
</dbReference>
<evidence type="ECO:0000256" key="4">
    <source>
        <dbReference type="ARBA" id="ARBA00023014"/>
    </source>
</evidence>
<keyword evidence="4" id="KW-0411">Iron-sulfur</keyword>
<keyword evidence="1" id="KW-0001">2Fe-2S</keyword>
<evidence type="ECO:0000313" key="5">
    <source>
        <dbReference type="EMBL" id="RCN56242.1"/>
    </source>
</evidence>
<organism evidence="5 6">
    <name type="scientific">Acidiferrobacter thiooxydans</name>
    <dbReference type="NCBI Taxonomy" id="163359"/>
    <lineage>
        <taxon>Bacteria</taxon>
        <taxon>Pseudomonadati</taxon>
        <taxon>Pseudomonadota</taxon>
        <taxon>Gammaproteobacteria</taxon>
        <taxon>Acidiferrobacterales</taxon>
        <taxon>Acidiferrobacteraceae</taxon>
        <taxon>Acidiferrobacter</taxon>
    </lineage>
</organism>
<evidence type="ECO:0000256" key="2">
    <source>
        <dbReference type="ARBA" id="ARBA00022723"/>
    </source>
</evidence>
<proteinExistence type="predicted"/>
<dbReference type="PANTHER" id="PTHR40261:SF1">
    <property type="entry name" value="RIESKE DOMAIN-CONTAINING PROTEIN"/>
    <property type="match status" value="1"/>
</dbReference>
<dbReference type="GO" id="GO:0051537">
    <property type="term" value="F:2 iron, 2 sulfur cluster binding"/>
    <property type="evidence" value="ECO:0007669"/>
    <property type="project" value="UniProtKB-KW"/>
</dbReference>
<dbReference type="SUPFAM" id="SSF50022">
    <property type="entry name" value="ISP domain"/>
    <property type="match status" value="1"/>
</dbReference>
<dbReference type="OrthoDB" id="9794779at2"/>
<dbReference type="CDD" id="cd03467">
    <property type="entry name" value="Rieske"/>
    <property type="match status" value="1"/>
</dbReference>
<gene>
    <name evidence="5" type="ORF">C4900_10360</name>
</gene>
<keyword evidence="2" id="KW-0479">Metal-binding</keyword>
<dbReference type="Pfam" id="PF00355">
    <property type="entry name" value="Rieske"/>
    <property type="match status" value="1"/>
</dbReference>
<dbReference type="Gene3D" id="2.102.10.10">
    <property type="entry name" value="Rieske [2Fe-2S] iron-sulphur domain"/>
    <property type="match status" value="1"/>
</dbReference>
<name>A0A1C2G2T9_9GAMM</name>
<dbReference type="EMBL" id="PSYR01000002">
    <property type="protein sequence ID" value="RCN56242.1"/>
    <property type="molecule type" value="Genomic_DNA"/>
</dbReference>
<dbReference type="STRING" id="163359.A9R16_10165"/>
<keyword evidence="3" id="KW-0408">Iron</keyword>